<sequence>MSFHLKINRNEENGMGSPQRLPFWERGNSLPPRNQEMAHSENNAAKIGNSGNSDVDIHVHVEVDTKSIAYAMLCSLLATKQLTNSEFEEALNKLEDLVARDKKKMRSESNNLSRVKLYNPHNSENH</sequence>
<reference evidence="2 3" key="1">
    <citation type="submission" date="2015-01" db="EMBL/GenBank/DDBJ databases">
        <title>Genome Assembly of Bacillus badius MTCC 1458.</title>
        <authorList>
            <person name="Verma A."/>
            <person name="Khatri I."/>
            <person name="Mual P."/>
            <person name="Subramanian S."/>
            <person name="Krishnamurthi S."/>
        </authorList>
    </citation>
    <scope>NUCLEOTIDE SEQUENCE [LARGE SCALE GENOMIC DNA]</scope>
    <source>
        <strain evidence="2 3">MTCC 1458</strain>
    </source>
</reference>
<dbReference type="EMBL" id="JXLP01000002">
    <property type="protein sequence ID" value="KIL80046.1"/>
    <property type="molecule type" value="Genomic_DNA"/>
</dbReference>
<proteinExistence type="predicted"/>
<evidence type="ECO:0000256" key="1">
    <source>
        <dbReference type="SAM" id="MobiDB-lite"/>
    </source>
</evidence>
<keyword evidence="3" id="KW-1185">Reference proteome</keyword>
<evidence type="ECO:0000313" key="2">
    <source>
        <dbReference type="EMBL" id="KIL80046.1"/>
    </source>
</evidence>
<protein>
    <submittedName>
        <fullName evidence="2">Uncharacterized protein</fullName>
    </submittedName>
</protein>
<comment type="caution">
    <text evidence="2">The sequence shown here is derived from an EMBL/GenBank/DDBJ whole genome shotgun (WGS) entry which is preliminary data.</text>
</comment>
<feature type="region of interest" description="Disordered" evidence="1">
    <location>
        <begin position="1"/>
        <end position="53"/>
    </location>
</feature>
<evidence type="ECO:0000313" key="3">
    <source>
        <dbReference type="Proteomes" id="UP000031982"/>
    </source>
</evidence>
<organism evidence="2 3">
    <name type="scientific">Bacillus badius</name>
    <dbReference type="NCBI Taxonomy" id="1455"/>
    <lineage>
        <taxon>Bacteria</taxon>
        <taxon>Bacillati</taxon>
        <taxon>Bacillota</taxon>
        <taxon>Bacilli</taxon>
        <taxon>Bacillales</taxon>
        <taxon>Bacillaceae</taxon>
        <taxon>Pseudobacillus</taxon>
    </lineage>
</organism>
<name>A0ABR5AZ85_BACBA</name>
<gene>
    <name evidence="2" type="ORF">SD77_2500</name>
</gene>
<dbReference type="Proteomes" id="UP000031982">
    <property type="component" value="Unassembled WGS sequence"/>
</dbReference>
<accession>A0ABR5AZ85</accession>
<feature type="region of interest" description="Disordered" evidence="1">
    <location>
        <begin position="101"/>
        <end position="126"/>
    </location>
</feature>